<feature type="signal peptide" evidence="1">
    <location>
        <begin position="1"/>
        <end position="22"/>
    </location>
</feature>
<evidence type="ECO:0000313" key="2">
    <source>
        <dbReference type="EMBL" id="MBC3298098.1"/>
    </source>
</evidence>
<dbReference type="AlphaFoldDB" id="A0A8I0D1L9"/>
<keyword evidence="4" id="KW-1185">Reference proteome</keyword>
<dbReference type="EMBL" id="CP077084">
    <property type="protein sequence ID" value="QXH83855.1"/>
    <property type="molecule type" value="Genomic_DNA"/>
</dbReference>
<evidence type="ECO:0000313" key="4">
    <source>
        <dbReference type="Proteomes" id="UP000615613"/>
    </source>
</evidence>
<reference evidence="3" key="2">
    <citation type="submission" date="2021-06" db="EMBL/GenBank/DDBJ databases">
        <title>Updating the genus Pseudomonas: Description of 43 new species and partition of the Pseudomonas putida group.</title>
        <authorList>
            <person name="Girard L."/>
            <person name="Lood C."/>
            <person name="Vandamme P."/>
            <person name="Rokni-Zadeh H."/>
            <person name="van Noort V."/>
            <person name="Hofte M."/>
            <person name="Lavigne R."/>
            <person name="De Mot R."/>
        </authorList>
    </citation>
    <scope>NUCLEOTIDE SEQUENCE</scope>
    <source>
        <strain evidence="3">SWRI145</strain>
    </source>
</reference>
<name>A0A8I0D1L9_9PSED</name>
<dbReference type="InterPro" id="IPR010546">
    <property type="entry name" value="DUF1120"/>
</dbReference>
<evidence type="ECO:0000256" key="1">
    <source>
        <dbReference type="SAM" id="SignalP"/>
    </source>
</evidence>
<proteinExistence type="predicted"/>
<dbReference type="RefSeq" id="WP_065874455.1">
    <property type="nucleotide sequence ID" value="NZ_CP077084.1"/>
</dbReference>
<protein>
    <submittedName>
        <fullName evidence="2">DUF1120 domain-containing protein</fullName>
    </submittedName>
</protein>
<evidence type="ECO:0000313" key="3">
    <source>
        <dbReference type="EMBL" id="QXH83855.1"/>
    </source>
</evidence>
<reference evidence="2" key="1">
    <citation type="journal article" date="2020" name="Microorganisms">
        <title>Reliable Identification of Environmental Pseudomonas Isolates Using the rpoD Gene.</title>
        <authorList>
            <consortium name="The Broad Institute Genome Sequencing Platform"/>
            <person name="Girard L."/>
            <person name="Lood C."/>
            <person name="Rokni-Zadeh H."/>
            <person name="van Noort V."/>
            <person name="Lavigne R."/>
            <person name="De Mot R."/>
        </authorList>
    </citation>
    <scope>NUCLEOTIDE SEQUENCE [LARGE SCALE GENOMIC DNA]</scope>
    <source>
        <strain evidence="2">SWRI145</strain>
    </source>
</reference>
<dbReference type="KEGG" id="ptrt:HU722_0028500"/>
<dbReference type="Pfam" id="PF06551">
    <property type="entry name" value="DUF1120"/>
    <property type="match status" value="1"/>
</dbReference>
<keyword evidence="1" id="KW-0732">Signal</keyword>
<sequence length="216" mass="22160">MKKMLGLTVSTLCLVASIGAHATTAAELIVRGTIKPLACNLSLAGGGIVDYGIIPSGSLSATNFNPLTEKPVALSVSCGKTPAQFGLALTDLQSGSKVTGILGSGFTEAQNFGLGLANGKRTGGYSVTLTNLRSSTGALSPLVRVGTTGSWQRSDGKVAQKPSQYSWGNGSSLQPASITQLTGTLAVKAVINRTQDLDLTRDTTLDGRATLELSYI</sequence>
<dbReference type="EMBL" id="JABWQF010000040">
    <property type="protein sequence ID" value="MBC3298098.1"/>
    <property type="molecule type" value="Genomic_DNA"/>
</dbReference>
<feature type="chain" id="PRO_5044691861" evidence="1">
    <location>
        <begin position="23"/>
        <end position="216"/>
    </location>
</feature>
<organism evidence="2">
    <name type="scientific">Pseudomonas tritici</name>
    <dbReference type="NCBI Taxonomy" id="2745518"/>
    <lineage>
        <taxon>Bacteria</taxon>
        <taxon>Pseudomonadati</taxon>
        <taxon>Pseudomonadota</taxon>
        <taxon>Gammaproteobacteria</taxon>
        <taxon>Pseudomonadales</taxon>
        <taxon>Pseudomonadaceae</taxon>
        <taxon>Pseudomonas</taxon>
    </lineage>
</organism>
<accession>A0A8I0D1L9</accession>
<dbReference type="Proteomes" id="UP000615613">
    <property type="component" value="Chromosome"/>
</dbReference>
<gene>
    <name evidence="3" type="ORF">HU722_0028500</name>
    <name evidence="2" type="ORF">HU722_41855</name>
</gene>